<dbReference type="InterPro" id="IPR051493">
    <property type="entry name" value="CHD"/>
</dbReference>
<evidence type="ECO:0000256" key="1">
    <source>
        <dbReference type="SAM" id="MobiDB-lite"/>
    </source>
</evidence>
<sequence length="262" mass="29217">MEEEAAAPKPEEGGRRWGRGGGEATPAKAQPEKEEPEAQESTEGPAGSEPKSLSEKGSEEEDEDKLDEDDKSEESSHAGAGAASRGKHFDEESNASLSTARDETRDGFYAEDGEPSAAHILHERSYSYSFWPKDRVMINRMDNICEAVVKGKWPVNRRQLFDFPGLLPGYTPTAMDSPLQRRSFAELSMLGQASYSGSEDVTLSPQMAKDEALSMAAPRLRRRRRRKVEIEAERAAKRRNLMEMVAQLRSRTPRTAWTAPWT</sequence>
<protein>
    <submittedName>
        <fullName evidence="2">Uncharacterized protein</fullName>
    </submittedName>
</protein>
<evidence type="ECO:0000313" key="2">
    <source>
        <dbReference type="EMBL" id="KAG5850242.1"/>
    </source>
</evidence>
<dbReference type="EMBL" id="JAFIRN010000004">
    <property type="protein sequence ID" value="KAG5850242.1"/>
    <property type="molecule type" value="Genomic_DNA"/>
</dbReference>
<dbReference type="Proteomes" id="UP001044222">
    <property type="component" value="Unassembled WGS sequence"/>
</dbReference>
<feature type="compositionally biased region" description="Low complexity" evidence="1">
    <location>
        <begin position="41"/>
        <end position="51"/>
    </location>
</feature>
<evidence type="ECO:0000313" key="3">
    <source>
        <dbReference type="Proteomes" id="UP001044222"/>
    </source>
</evidence>
<name>A0A9D3S4U8_ANGAN</name>
<dbReference type="PANTHER" id="PTHR46850">
    <property type="entry name" value="CHROMODOMAIN-HELICASE-DNA-BINDING PROTEIN 9"/>
    <property type="match status" value="1"/>
</dbReference>
<gene>
    <name evidence="2" type="ORF">ANANG_G00080160</name>
</gene>
<dbReference type="AlphaFoldDB" id="A0A9D3S4U8"/>
<comment type="caution">
    <text evidence="2">The sequence shown here is derived from an EMBL/GenBank/DDBJ whole genome shotgun (WGS) entry which is preliminary data.</text>
</comment>
<accession>A0A9D3S4U8</accession>
<organism evidence="2 3">
    <name type="scientific">Anguilla anguilla</name>
    <name type="common">European freshwater eel</name>
    <name type="synonym">Muraena anguilla</name>
    <dbReference type="NCBI Taxonomy" id="7936"/>
    <lineage>
        <taxon>Eukaryota</taxon>
        <taxon>Metazoa</taxon>
        <taxon>Chordata</taxon>
        <taxon>Craniata</taxon>
        <taxon>Vertebrata</taxon>
        <taxon>Euteleostomi</taxon>
        <taxon>Actinopterygii</taxon>
        <taxon>Neopterygii</taxon>
        <taxon>Teleostei</taxon>
        <taxon>Anguilliformes</taxon>
        <taxon>Anguillidae</taxon>
        <taxon>Anguilla</taxon>
    </lineage>
</organism>
<feature type="region of interest" description="Disordered" evidence="1">
    <location>
        <begin position="1"/>
        <end position="111"/>
    </location>
</feature>
<dbReference type="PANTHER" id="PTHR46850:SF1">
    <property type="entry name" value="CHROMODOMAIN-HELICASE-DNA-BINDING PROTEIN 9"/>
    <property type="match status" value="1"/>
</dbReference>
<proteinExistence type="predicted"/>
<keyword evidence="3" id="KW-1185">Reference proteome</keyword>
<reference evidence="2" key="1">
    <citation type="submission" date="2021-01" db="EMBL/GenBank/DDBJ databases">
        <title>A chromosome-scale assembly of European eel, Anguilla anguilla.</title>
        <authorList>
            <person name="Henkel C."/>
            <person name="Jong-Raadsen S.A."/>
            <person name="Dufour S."/>
            <person name="Weltzien F.-A."/>
            <person name="Palstra A.P."/>
            <person name="Pelster B."/>
            <person name="Spaink H.P."/>
            <person name="Van Den Thillart G.E."/>
            <person name="Jansen H."/>
            <person name="Zahm M."/>
            <person name="Klopp C."/>
            <person name="Cedric C."/>
            <person name="Louis A."/>
            <person name="Berthelot C."/>
            <person name="Parey E."/>
            <person name="Roest Crollius H."/>
            <person name="Montfort J."/>
            <person name="Robinson-Rechavi M."/>
            <person name="Bucao C."/>
            <person name="Bouchez O."/>
            <person name="Gislard M."/>
            <person name="Lluch J."/>
            <person name="Milhes M."/>
            <person name="Lampietro C."/>
            <person name="Lopez Roques C."/>
            <person name="Donnadieu C."/>
            <person name="Braasch I."/>
            <person name="Desvignes T."/>
            <person name="Postlethwait J."/>
            <person name="Bobe J."/>
            <person name="Guiguen Y."/>
            <person name="Dirks R."/>
        </authorList>
    </citation>
    <scope>NUCLEOTIDE SEQUENCE</scope>
    <source>
        <strain evidence="2">Tag_6206</strain>
        <tissue evidence="2">Liver</tissue>
    </source>
</reference>
<feature type="compositionally biased region" description="Acidic residues" evidence="1">
    <location>
        <begin position="58"/>
        <end position="72"/>
    </location>
</feature>